<comment type="similarity">
    <text evidence="1">Belongs to the EamA transporter family.</text>
</comment>
<dbReference type="InterPro" id="IPR000620">
    <property type="entry name" value="EamA_dom"/>
</dbReference>
<protein>
    <submittedName>
        <fullName evidence="4">Drug/metabolite transporter (DMT)-like permease</fullName>
    </submittedName>
</protein>
<evidence type="ECO:0000313" key="5">
    <source>
        <dbReference type="Proteomes" id="UP000577386"/>
    </source>
</evidence>
<feature type="transmembrane region" description="Helical" evidence="2">
    <location>
        <begin position="104"/>
        <end position="124"/>
    </location>
</feature>
<evidence type="ECO:0000259" key="3">
    <source>
        <dbReference type="Pfam" id="PF00892"/>
    </source>
</evidence>
<feature type="domain" description="EamA" evidence="3">
    <location>
        <begin position="15"/>
        <end position="149"/>
    </location>
</feature>
<evidence type="ECO:0000256" key="2">
    <source>
        <dbReference type="SAM" id="Phobius"/>
    </source>
</evidence>
<feature type="transmembrane region" description="Helical" evidence="2">
    <location>
        <begin position="162"/>
        <end position="181"/>
    </location>
</feature>
<keyword evidence="2" id="KW-0812">Transmembrane</keyword>
<evidence type="ECO:0000313" key="4">
    <source>
        <dbReference type="EMBL" id="MBA9054198.1"/>
    </source>
</evidence>
<keyword evidence="2" id="KW-1133">Transmembrane helix</keyword>
<keyword evidence="5" id="KW-1185">Reference proteome</keyword>
<feature type="transmembrane region" description="Helical" evidence="2">
    <location>
        <begin position="50"/>
        <end position="66"/>
    </location>
</feature>
<accession>A0A7W3NP85</accession>
<keyword evidence="2" id="KW-0472">Membrane</keyword>
<reference evidence="4 5" key="1">
    <citation type="submission" date="2020-08" db="EMBL/GenBank/DDBJ databases">
        <title>Sequencing the genomes of 1000 actinobacteria strains.</title>
        <authorList>
            <person name="Klenk H.-P."/>
        </authorList>
    </citation>
    <scope>NUCLEOTIDE SEQUENCE [LARGE SCALE GENOMIC DNA]</scope>
    <source>
        <strain evidence="4 5">DSM 41827</strain>
    </source>
</reference>
<feature type="transmembrane region" description="Helical" evidence="2">
    <location>
        <begin position="16"/>
        <end position="38"/>
    </location>
</feature>
<dbReference type="PANTHER" id="PTHR22911">
    <property type="entry name" value="ACYL-MALONYL CONDENSING ENZYME-RELATED"/>
    <property type="match status" value="1"/>
</dbReference>
<dbReference type="SUPFAM" id="SSF103481">
    <property type="entry name" value="Multidrug resistance efflux transporter EmrE"/>
    <property type="match status" value="2"/>
</dbReference>
<feature type="transmembrane region" description="Helical" evidence="2">
    <location>
        <begin position="78"/>
        <end position="98"/>
    </location>
</feature>
<dbReference type="PANTHER" id="PTHR22911:SF79">
    <property type="entry name" value="MOBA-LIKE NTP TRANSFERASE DOMAIN-CONTAINING PROTEIN"/>
    <property type="match status" value="1"/>
</dbReference>
<feature type="domain" description="EamA" evidence="3">
    <location>
        <begin position="163"/>
        <end position="294"/>
    </location>
</feature>
<feature type="transmembrane region" description="Helical" evidence="2">
    <location>
        <begin position="224"/>
        <end position="246"/>
    </location>
</feature>
<feature type="transmembrane region" description="Helical" evidence="2">
    <location>
        <begin position="131"/>
        <end position="156"/>
    </location>
</feature>
<organism evidence="4 5">
    <name type="scientific">Streptomyces murinus</name>
    <dbReference type="NCBI Taxonomy" id="33900"/>
    <lineage>
        <taxon>Bacteria</taxon>
        <taxon>Bacillati</taxon>
        <taxon>Actinomycetota</taxon>
        <taxon>Actinomycetes</taxon>
        <taxon>Kitasatosporales</taxon>
        <taxon>Streptomycetaceae</taxon>
        <taxon>Streptomyces</taxon>
    </lineage>
</organism>
<evidence type="ECO:0000256" key="1">
    <source>
        <dbReference type="ARBA" id="ARBA00007362"/>
    </source>
</evidence>
<dbReference type="GeneID" id="93981930"/>
<gene>
    <name evidence="4" type="ORF">HDA42_003376</name>
</gene>
<dbReference type="AlphaFoldDB" id="A0A7W3NP85"/>
<feature type="transmembrane region" description="Helical" evidence="2">
    <location>
        <begin position="193"/>
        <end position="212"/>
    </location>
</feature>
<dbReference type="GO" id="GO:0016020">
    <property type="term" value="C:membrane"/>
    <property type="evidence" value="ECO:0007669"/>
    <property type="project" value="InterPro"/>
</dbReference>
<sequence length="313" mass="32505">MAEGRVRVSGAKGASGCLMVVGACALFGLSGTASRVLIDHGISALTVTQFRMSAGFLSLFGILALTRRELLRLPWRRLPRVALFGLALAALIYCYSMAIARLPLAVALVLQYSAAAWLTAADAVRQRRRPAVSVLVALPLTLGGVVLMVGIGGASLGHLDPVGLVFGLATAAAYILYLVCGRGIGDAVPTATSTMYGSLVAAVAWSCVQPPWHIESGAWEPRALVPLVLIGVLGMAAPFALVLTAVRSLGPTRVSMLGTFEIVATSVIAYVWLGQALTLLQCFGGLLVVTGVVVCGRRVPDGAPVTELDVEQA</sequence>
<name>A0A7W3NP85_STRMR</name>
<comment type="caution">
    <text evidence="4">The sequence shown here is derived from an EMBL/GenBank/DDBJ whole genome shotgun (WGS) entry which is preliminary data.</text>
</comment>
<dbReference type="Proteomes" id="UP000577386">
    <property type="component" value="Unassembled WGS sequence"/>
</dbReference>
<dbReference type="EMBL" id="JACJIJ010000002">
    <property type="protein sequence ID" value="MBA9054198.1"/>
    <property type="molecule type" value="Genomic_DNA"/>
</dbReference>
<dbReference type="InterPro" id="IPR037185">
    <property type="entry name" value="EmrE-like"/>
</dbReference>
<dbReference type="PROSITE" id="PS51257">
    <property type="entry name" value="PROKAR_LIPOPROTEIN"/>
    <property type="match status" value="1"/>
</dbReference>
<dbReference type="RefSeq" id="WP_182775917.1">
    <property type="nucleotide sequence ID" value="NZ_CP046623.1"/>
</dbReference>
<feature type="transmembrane region" description="Helical" evidence="2">
    <location>
        <begin position="278"/>
        <end position="296"/>
    </location>
</feature>
<dbReference type="Pfam" id="PF00892">
    <property type="entry name" value="EamA"/>
    <property type="match status" value="2"/>
</dbReference>
<proteinExistence type="inferred from homology"/>